<comment type="caution">
    <text evidence="3">The sequence shown here is derived from an EMBL/GenBank/DDBJ whole genome shotgun (WGS) entry which is preliminary data.</text>
</comment>
<dbReference type="Proteomes" id="UP000186040">
    <property type="component" value="Unassembled WGS sequence"/>
</dbReference>
<reference evidence="3 4" key="1">
    <citation type="submission" date="2016-10" db="EMBL/GenBank/DDBJ databases">
        <title>The Draft Genome Sequence of Actinokineospora bangkokensis 44EHWT reveals the biosynthetic pathway of antifungal compounds Thailandins with unusual extender unit butylmalonyl-CoA.</title>
        <authorList>
            <person name="Greule A."/>
            <person name="Intra B."/>
            <person name="Flemming S."/>
            <person name="Rommel M.G."/>
            <person name="Panbangred W."/>
            <person name="Bechthold A."/>
        </authorList>
    </citation>
    <scope>NUCLEOTIDE SEQUENCE [LARGE SCALE GENOMIC DNA]</scope>
    <source>
        <strain evidence="3 4">44EHW</strain>
    </source>
</reference>
<protein>
    <submittedName>
        <fullName evidence="3">TIGR02680 family protein</fullName>
    </submittedName>
</protein>
<evidence type="ECO:0000256" key="2">
    <source>
        <dbReference type="SAM" id="MobiDB-lite"/>
    </source>
</evidence>
<keyword evidence="1" id="KW-0175">Coiled coil</keyword>
<evidence type="ECO:0000313" key="3">
    <source>
        <dbReference type="EMBL" id="OLR89926.1"/>
    </source>
</evidence>
<name>A0A1Q9LD41_9PSEU</name>
<proteinExistence type="predicted"/>
<sequence length="1402" mass="153984">MTRPAPDRERWLAAAMTGGLPEPGLRRWQPLRVGIVNLWEYDHAEFWFADGRLVLRGGNGAGKTKVLELTTLMLLRGEIGASVLDPFGSHHRTMRFNLLPTGEDDDPRPPSDAGLGYAWAEFGRLDDDGTARFFVCGLGVSARRGSGTSAVTTWHLITHLRPGRDLKLSTANRPLDQKELKKVPGVTVPDSAARYRARVASELFGLGSDAYDNLTELLKQLRKPKLGERLNPTSLAETLRAALPPLATAEITQLADGWDNLEKLRTAVEQTRSAAVRLVDFVRTGWSPWARTVVRHRADALAAATTELDRTTKDRRAAETALTTARGEADELDKDISGTRLQRGDLGTELRELLDSQAFQDAVSAAGRVEGLRDQLGALAEQLVGVDERHARAAEDVAEVAESEATAASAAEQAESDVVHASRRVQAAGRPAGLHQSAARHLPARDVPALRADLSVRRERFTRLQRLRAEFDRAESNATRSADLLADRESDLNEAAEQRELARDGVETAVDTLRRQLREWNANVVLAKADERTVESWCDLVAELTAVDPSGASTEQRGVSPAAEVARHVEGVRDTLKSRRAALVHEHRALVAEHEQVTAELAGVLDRTERPPTPPDSWRRRDRPEPDSGLGAPFWRCVQPVDELSMDEVDLLEATLAAAGVLDAWLSADGELITLEGGEQADTVVRASGIPVDANLTQVLEPTPAGGVTETAIHAVLASIGWHDSRPRGNGAGTWLAADGTWRCATVSGRAEVARPASYLGATARESARQREIDRLRTRLAALEESTSAFAARIGKLDDDLRRLADESGRLPGERVVTDAVSTMRERERQAADSERKVASARDAHRTIEAARDTAWADFSAYAGEHAFPLGDLALHDAALRKYHEALDELAHRKELLGLRTVTLVRVQNDLAAAHRRLAGVDAELHDLRGRKRKAEVRLRTAEEAITSDVHAQLNRRAELDRLVEQVDRKLDELGNRLTAALVTVTRAEETLDRHEERRQSAERRRDAALSVWWEVYDAGIAQPLGLEEPERRSVESARESTRAARRELPDPGEEDRAWRLCYSKLEALRQDLLPDRDARVQEPEHDRAIPRVVVLADSSAGWQAPPAAADLLAHQVHEQENAFDSEQQQVLTTLLGSTFIEHLKDRLDYTARTFTDINKQLTSHPTRHGNAVQLKWEPDPTDPDAGAVVDALTQGYQQLSPGRQDTVRSFLARKIDAARADAASEGSADWREHLSTALDYRGWLKISLQYRPGSTSRWVPFDAAKHGAKSGGEKVVLLSQPLFAAAVVAYNAAGGHAPRCVWLDEAMTGVDDEIKASFMGLTVGFDLDVMLTAHDEWCKYPTVPAVAVYDLARHKGLPGVDAVPYLWCGGDWTAVALPISDERPDEALMAADGLFAEMDAE</sequence>
<organism evidence="3 4">
    <name type="scientific">Actinokineospora bangkokensis</name>
    <dbReference type="NCBI Taxonomy" id="1193682"/>
    <lineage>
        <taxon>Bacteria</taxon>
        <taxon>Bacillati</taxon>
        <taxon>Actinomycetota</taxon>
        <taxon>Actinomycetes</taxon>
        <taxon>Pseudonocardiales</taxon>
        <taxon>Pseudonocardiaceae</taxon>
        <taxon>Actinokineospora</taxon>
    </lineage>
</organism>
<feature type="coiled-coil region" evidence="1">
    <location>
        <begin position="925"/>
        <end position="1012"/>
    </location>
</feature>
<feature type="compositionally biased region" description="Basic and acidic residues" evidence="2">
    <location>
        <begin position="1029"/>
        <end position="1051"/>
    </location>
</feature>
<dbReference type="Pfam" id="PF13558">
    <property type="entry name" value="SbcC_Walker_B"/>
    <property type="match status" value="1"/>
</dbReference>
<evidence type="ECO:0000313" key="4">
    <source>
        <dbReference type="Proteomes" id="UP000186040"/>
    </source>
</evidence>
<dbReference type="NCBIfam" id="TIGR02680">
    <property type="entry name" value="TIGR02680 family protein"/>
    <property type="match status" value="1"/>
</dbReference>
<dbReference type="InterPro" id="IPR013496">
    <property type="entry name" value="CHP02680"/>
</dbReference>
<dbReference type="STRING" id="1193682.BJP25_02725"/>
<keyword evidence="4" id="KW-1185">Reference proteome</keyword>
<feature type="coiled-coil region" evidence="1">
    <location>
        <begin position="464"/>
        <end position="530"/>
    </location>
</feature>
<dbReference type="EMBL" id="MKQR01000028">
    <property type="protein sequence ID" value="OLR89926.1"/>
    <property type="molecule type" value="Genomic_DNA"/>
</dbReference>
<evidence type="ECO:0000256" key="1">
    <source>
        <dbReference type="SAM" id="Coils"/>
    </source>
</evidence>
<feature type="compositionally biased region" description="Basic and acidic residues" evidence="2">
    <location>
        <begin position="617"/>
        <end position="626"/>
    </location>
</feature>
<feature type="region of interest" description="Disordered" evidence="2">
    <location>
        <begin position="1028"/>
        <end position="1051"/>
    </location>
</feature>
<accession>A0A1Q9LD41</accession>
<feature type="region of interest" description="Disordered" evidence="2">
    <location>
        <begin position="601"/>
        <end position="632"/>
    </location>
</feature>
<gene>
    <name evidence="3" type="ORF">BJP25_02725</name>
</gene>